<dbReference type="AlphaFoldDB" id="A0A4Y1ZZ62"/>
<evidence type="ECO:0000313" key="2">
    <source>
        <dbReference type="EMBL" id="GBL72772.1"/>
    </source>
</evidence>
<dbReference type="OrthoDB" id="6074702at2759"/>
<reference evidence="2 4" key="1">
    <citation type="journal article" date="2019" name="Sci. Rep.">
        <title>Orb-weaving spider Araneus ventricosus genome elucidates the spidroin gene catalogue.</title>
        <authorList>
            <person name="Kono N."/>
            <person name="Nakamura H."/>
            <person name="Ohtoshi R."/>
            <person name="Moran D.A.P."/>
            <person name="Shinohara A."/>
            <person name="Yoshida Y."/>
            <person name="Fujiwara M."/>
            <person name="Mori M."/>
            <person name="Tomita M."/>
            <person name="Arakawa K."/>
        </authorList>
    </citation>
    <scope>NUCLEOTIDE SEQUENCE [LARGE SCALE GENOMIC DNA]</scope>
</reference>
<gene>
    <name evidence="3" type="ORF">AVEN_109868_1</name>
    <name evidence="2" type="ORF">AVEN_256152_1</name>
</gene>
<protein>
    <submittedName>
        <fullName evidence="2">Uncharacterized protein</fullName>
    </submittedName>
</protein>
<dbReference type="EMBL" id="BGPR01154778">
    <property type="protein sequence ID" value="GBL72772.1"/>
    <property type="molecule type" value="Genomic_DNA"/>
</dbReference>
<name>A0A4Y1ZZ62_ARAVE</name>
<accession>A0A4Y1ZZ62</accession>
<proteinExistence type="predicted"/>
<feature type="chain" id="PRO_5036129067" evidence="1">
    <location>
        <begin position="24"/>
        <end position="132"/>
    </location>
</feature>
<organism evidence="2 4">
    <name type="scientific">Araneus ventricosus</name>
    <name type="common">Orbweaver spider</name>
    <name type="synonym">Epeira ventricosa</name>
    <dbReference type="NCBI Taxonomy" id="182803"/>
    <lineage>
        <taxon>Eukaryota</taxon>
        <taxon>Metazoa</taxon>
        <taxon>Ecdysozoa</taxon>
        <taxon>Arthropoda</taxon>
        <taxon>Chelicerata</taxon>
        <taxon>Arachnida</taxon>
        <taxon>Araneae</taxon>
        <taxon>Araneomorphae</taxon>
        <taxon>Entelegynae</taxon>
        <taxon>Araneoidea</taxon>
        <taxon>Araneidae</taxon>
        <taxon>Araneus</taxon>
    </lineage>
</organism>
<keyword evidence="4" id="KW-1185">Reference proteome</keyword>
<evidence type="ECO:0000313" key="3">
    <source>
        <dbReference type="EMBL" id="GBL72857.1"/>
    </source>
</evidence>
<dbReference type="Proteomes" id="UP000499080">
    <property type="component" value="Unassembled WGS sequence"/>
</dbReference>
<feature type="signal peptide" evidence="1">
    <location>
        <begin position="1"/>
        <end position="23"/>
    </location>
</feature>
<evidence type="ECO:0000313" key="4">
    <source>
        <dbReference type="Proteomes" id="UP000499080"/>
    </source>
</evidence>
<comment type="caution">
    <text evidence="2">The sequence shown here is derived from an EMBL/GenBank/DDBJ whole genome shotgun (WGS) entry which is preliminary data.</text>
</comment>
<sequence>MSKKVKNNILFLLAFSGCDSTSAIFRQGKMKFANLLDKDAGIQKAAELLKNHHAAARGVGDGGEKIIAALHGSFLQSSSLNEIRFTIFTKSLLQSNFNLTTFPPTEETARLHSRRTFLQVNLWTGHVLDRIK</sequence>
<keyword evidence="1" id="KW-0732">Signal</keyword>
<dbReference type="EMBL" id="BGPR01154798">
    <property type="protein sequence ID" value="GBL72857.1"/>
    <property type="molecule type" value="Genomic_DNA"/>
</dbReference>
<evidence type="ECO:0000256" key="1">
    <source>
        <dbReference type="SAM" id="SignalP"/>
    </source>
</evidence>
<dbReference type="PROSITE" id="PS51257">
    <property type="entry name" value="PROKAR_LIPOPROTEIN"/>
    <property type="match status" value="1"/>
</dbReference>